<gene>
    <name evidence="1" type="ORF">X474_18385</name>
</gene>
<comment type="caution">
    <text evidence="1">The sequence shown here is derived from an EMBL/GenBank/DDBJ whole genome shotgun (WGS) entry which is preliminary data.</text>
</comment>
<dbReference type="AlphaFoldDB" id="A0A0D2HQ25"/>
<reference evidence="1 2" key="1">
    <citation type="submission" date="2013-11" db="EMBL/GenBank/DDBJ databases">
        <title>Metagenomic analysis of a methanogenic consortium involved in long chain n-alkane degradation.</title>
        <authorList>
            <person name="Davidova I.A."/>
            <person name="Callaghan A.V."/>
            <person name="Wawrik B."/>
            <person name="Pruitt S."/>
            <person name="Marks C."/>
            <person name="Duncan K.E."/>
            <person name="Suflita J.M."/>
        </authorList>
    </citation>
    <scope>NUCLEOTIDE SEQUENCE [LARGE SCALE GENOMIC DNA]</scope>
    <source>
        <strain evidence="1 2">SPR</strain>
    </source>
</reference>
<sequence>MVLLLCLTIMIFFLSCPLLDRIAETIALKQFFLEVEFSRVLTACLEQA</sequence>
<accession>A0A0D2HQ25</accession>
<name>A0A0D2HQ25_9BACT</name>
<evidence type="ECO:0000313" key="1">
    <source>
        <dbReference type="EMBL" id="KIX12573.1"/>
    </source>
</evidence>
<evidence type="ECO:0000313" key="2">
    <source>
        <dbReference type="Proteomes" id="UP000032233"/>
    </source>
</evidence>
<dbReference type="STRING" id="1429043.X474_18385"/>
<dbReference type="InParanoid" id="A0A0D2HQ25"/>
<proteinExistence type="predicted"/>
<dbReference type="EMBL" id="AZAC01000029">
    <property type="protein sequence ID" value="KIX12573.1"/>
    <property type="molecule type" value="Genomic_DNA"/>
</dbReference>
<keyword evidence="2" id="KW-1185">Reference proteome</keyword>
<protein>
    <submittedName>
        <fullName evidence="1">Uncharacterized protein</fullName>
    </submittedName>
</protein>
<dbReference type="RefSeq" id="WP_156360809.1">
    <property type="nucleotide sequence ID" value="NZ_AZAC01000029.1"/>
</dbReference>
<organism evidence="1 2">
    <name type="scientific">Dethiosulfatarculus sandiegensis</name>
    <dbReference type="NCBI Taxonomy" id="1429043"/>
    <lineage>
        <taxon>Bacteria</taxon>
        <taxon>Pseudomonadati</taxon>
        <taxon>Thermodesulfobacteriota</taxon>
        <taxon>Desulfarculia</taxon>
        <taxon>Desulfarculales</taxon>
        <taxon>Desulfarculaceae</taxon>
        <taxon>Dethiosulfatarculus</taxon>
    </lineage>
</organism>
<dbReference type="Proteomes" id="UP000032233">
    <property type="component" value="Unassembled WGS sequence"/>
</dbReference>